<dbReference type="Proteomes" id="UP000748756">
    <property type="component" value="Unassembled WGS sequence"/>
</dbReference>
<evidence type="ECO:0000313" key="3">
    <source>
        <dbReference type="Proteomes" id="UP000748756"/>
    </source>
</evidence>
<dbReference type="Pfam" id="PF14214">
    <property type="entry name" value="Helitron_like_N"/>
    <property type="match status" value="1"/>
</dbReference>
<dbReference type="EMBL" id="JAAAUQ010003014">
    <property type="protein sequence ID" value="KAF9119404.1"/>
    <property type="molecule type" value="Genomic_DNA"/>
</dbReference>
<evidence type="ECO:0000259" key="1">
    <source>
        <dbReference type="Pfam" id="PF14214"/>
    </source>
</evidence>
<comment type="caution">
    <text evidence="2">The sequence shown here is derived from an EMBL/GenBank/DDBJ whole genome shotgun (WGS) entry which is preliminary data.</text>
</comment>
<name>A0A9P5R1M3_9FUNG</name>
<dbReference type="OrthoDB" id="1748060at2759"/>
<evidence type="ECO:0000313" key="2">
    <source>
        <dbReference type="EMBL" id="KAF9119404.1"/>
    </source>
</evidence>
<gene>
    <name evidence="2" type="ORF">BG015_006358</name>
</gene>
<dbReference type="InterPro" id="IPR025476">
    <property type="entry name" value="Helitron_helicase-like"/>
</dbReference>
<proteinExistence type="predicted"/>
<organism evidence="2 3">
    <name type="scientific">Linnemannia schmuckeri</name>
    <dbReference type="NCBI Taxonomy" id="64567"/>
    <lineage>
        <taxon>Eukaryota</taxon>
        <taxon>Fungi</taxon>
        <taxon>Fungi incertae sedis</taxon>
        <taxon>Mucoromycota</taxon>
        <taxon>Mortierellomycotina</taxon>
        <taxon>Mortierellomycetes</taxon>
        <taxon>Mortierellales</taxon>
        <taxon>Mortierellaceae</taxon>
        <taxon>Linnemannia</taxon>
    </lineage>
</organism>
<feature type="domain" description="Helitron helicase-like" evidence="1">
    <location>
        <begin position="3"/>
        <end position="57"/>
    </location>
</feature>
<protein>
    <recommendedName>
        <fullName evidence="1">Helitron helicase-like domain-containing protein</fullName>
    </recommendedName>
</protein>
<reference evidence="2" key="1">
    <citation type="journal article" date="2020" name="Fungal Divers.">
        <title>Resolving the Mortierellaceae phylogeny through synthesis of multi-gene phylogenetics and phylogenomics.</title>
        <authorList>
            <person name="Vandepol N."/>
            <person name="Liber J."/>
            <person name="Desiro A."/>
            <person name="Na H."/>
            <person name="Kennedy M."/>
            <person name="Barry K."/>
            <person name="Grigoriev I.V."/>
            <person name="Miller A.N."/>
            <person name="O'Donnell K."/>
            <person name="Stajich J.E."/>
            <person name="Bonito G."/>
        </authorList>
    </citation>
    <scope>NUCLEOTIDE SEQUENCE</scope>
    <source>
        <strain evidence="2">NRRL 6426</strain>
    </source>
</reference>
<keyword evidence="3" id="KW-1185">Reference proteome</keyword>
<feature type="non-terminal residue" evidence="2">
    <location>
        <position position="58"/>
    </location>
</feature>
<sequence length="58" mass="7142">MDFFTYRLQCRIGDSSEFMFRSKRLLQQLMVDMFCIMDMNRISYLKQNQKTIRAELYS</sequence>
<dbReference type="AlphaFoldDB" id="A0A9P5R1M3"/>
<accession>A0A9P5R1M3</accession>